<dbReference type="RefSeq" id="WP_132035025.1">
    <property type="nucleotide sequence ID" value="NZ_SMAI01000017.1"/>
</dbReference>
<organism evidence="2 3">
    <name type="scientific">Aquabacter spiritensis</name>
    <dbReference type="NCBI Taxonomy" id="933073"/>
    <lineage>
        <taxon>Bacteria</taxon>
        <taxon>Pseudomonadati</taxon>
        <taxon>Pseudomonadota</taxon>
        <taxon>Alphaproteobacteria</taxon>
        <taxon>Hyphomicrobiales</taxon>
        <taxon>Xanthobacteraceae</taxon>
        <taxon>Aquabacter</taxon>
    </lineage>
</organism>
<feature type="region of interest" description="Disordered" evidence="1">
    <location>
        <begin position="1"/>
        <end position="22"/>
    </location>
</feature>
<proteinExistence type="predicted"/>
<dbReference type="SUPFAM" id="SSF48371">
    <property type="entry name" value="ARM repeat"/>
    <property type="match status" value="1"/>
</dbReference>
<evidence type="ECO:0000256" key="1">
    <source>
        <dbReference type="SAM" id="MobiDB-lite"/>
    </source>
</evidence>
<dbReference type="Pfam" id="PF13646">
    <property type="entry name" value="HEAT_2"/>
    <property type="match status" value="2"/>
</dbReference>
<accession>A0A4R3LTQ4</accession>
<dbReference type="Proteomes" id="UP000294664">
    <property type="component" value="Unassembled WGS sequence"/>
</dbReference>
<dbReference type="EMBL" id="SMAI01000017">
    <property type="protein sequence ID" value="TCT01727.1"/>
    <property type="molecule type" value="Genomic_DNA"/>
</dbReference>
<dbReference type="AlphaFoldDB" id="A0A4R3LTQ4"/>
<sequence length="201" mass="20693">MPLIRRPSPAAPDPAAPAPAFTGGTAEERWAAARAAAGSAEAVPTLAAALATEPDMRVREAIFTSLALIDTDASVQAVLAHVRSDDAGMRTAALDALRAMPRRAGRHLPALLRDPDADVRILACDLCRSVAPPELHALLGPLLETEPEANVCAAAVEVLADGGGPDILPALSRCAARFGGDPFLAFSIRIAAARIAAQRCG</sequence>
<dbReference type="Gene3D" id="1.25.10.10">
    <property type="entry name" value="Leucine-rich Repeat Variant"/>
    <property type="match status" value="1"/>
</dbReference>
<evidence type="ECO:0000313" key="3">
    <source>
        <dbReference type="Proteomes" id="UP000294664"/>
    </source>
</evidence>
<keyword evidence="3" id="KW-1185">Reference proteome</keyword>
<dbReference type="InterPro" id="IPR016024">
    <property type="entry name" value="ARM-type_fold"/>
</dbReference>
<dbReference type="OrthoDB" id="7359267at2"/>
<gene>
    <name evidence="2" type="ORF">EDC64_11780</name>
</gene>
<comment type="caution">
    <text evidence="2">The sequence shown here is derived from an EMBL/GenBank/DDBJ whole genome shotgun (WGS) entry which is preliminary data.</text>
</comment>
<dbReference type="InterPro" id="IPR011989">
    <property type="entry name" value="ARM-like"/>
</dbReference>
<protein>
    <submittedName>
        <fullName evidence="2">HEAT repeat protein</fullName>
    </submittedName>
</protein>
<reference evidence="2 3" key="1">
    <citation type="submission" date="2019-03" db="EMBL/GenBank/DDBJ databases">
        <title>Genomic Encyclopedia of Type Strains, Phase IV (KMG-IV): sequencing the most valuable type-strain genomes for metagenomic binning, comparative biology and taxonomic classification.</title>
        <authorList>
            <person name="Goeker M."/>
        </authorList>
    </citation>
    <scope>NUCLEOTIDE SEQUENCE [LARGE SCALE GENOMIC DNA]</scope>
    <source>
        <strain evidence="2 3">DSM 9035</strain>
    </source>
</reference>
<evidence type="ECO:0000313" key="2">
    <source>
        <dbReference type="EMBL" id="TCT01727.1"/>
    </source>
</evidence>
<name>A0A4R3LTQ4_9HYPH</name>